<dbReference type="AlphaFoldDB" id="A0A8H5H057"/>
<proteinExistence type="predicted"/>
<evidence type="ECO:0000256" key="1">
    <source>
        <dbReference type="SAM" id="Phobius"/>
    </source>
</evidence>
<protein>
    <submittedName>
        <fullName evidence="2">Uncharacterized protein</fullName>
    </submittedName>
</protein>
<keyword evidence="1" id="KW-1133">Transmembrane helix</keyword>
<keyword evidence="1" id="KW-0812">Transmembrane</keyword>
<reference evidence="2 3" key="1">
    <citation type="journal article" date="2020" name="ISME J.">
        <title>Uncovering the hidden diversity of litter-decomposition mechanisms in mushroom-forming fungi.</title>
        <authorList>
            <person name="Floudas D."/>
            <person name="Bentzer J."/>
            <person name="Ahren D."/>
            <person name="Johansson T."/>
            <person name="Persson P."/>
            <person name="Tunlid A."/>
        </authorList>
    </citation>
    <scope>NUCLEOTIDE SEQUENCE [LARGE SCALE GENOMIC DNA]</scope>
    <source>
        <strain evidence="2 3">CBS 291.85</strain>
    </source>
</reference>
<sequence length="142" mass="15983">MPLVYGQLYPIPAPWLGWGIESLSALTSETESSRRKPHLLLHRIKKVVRKREGFICLVCIVCTAATACIGDAPIGFNLLLNFVRSLGSLDSSTCFYFKFPSNLSSWYFIFLEPMLAIWGSAIKTVELLLEEGVRELEEWVIG</sequence>
<dbReference type="EMBL" id="JAACJM010000002">
    <property type="protein sequence ID" value="KAF5374276.1"/>
    <property type="molecule type" value="Genomic_DNA"/>
</dbReference>
<name>A0A8H5H057_9AGAR</name>
<organism evidence="2 3">
    <name type="scientific">Tetrapyrgos nigripes</name>
    <dbReference type="NCBI Taxonomy" id="182062"/>
    <lineage>
        <taxon>Eukaryota</taxon>
        <taxon>Fungi</taxon>
        <taxon>Dikarya</taxon>
        <taxon>Basidiomycota</taxon>
        <taxon>Agaricomycotina</taxon>
        <taxon>Agaricomycetes</taxon>
        <taxon>Agaricomycetidae</taxon>
        <taxon>Agaricales</taxon>
        <taxon>Marasmiineae</taxon>
        <taxon>Marasmiaceae</taxon>
        <taxon>Tetrapyrgos</taxon>
    </lineage>
</organism>
<keyword evidence="1" id="KW-0472">Membrane</keyword>
<dbReference type="Proteomes" id="UP000559256">
    <property type="component" value="Unassembled WGS sequence"/>
</dbReference>
<accession>A0A8H5H057</accession>
<evidence type="ECO:0000313" key="3">
    <source>
        <dbReference type="Proteomes" id="UP000559256"/>
    </source>
</evidence>
<feature type="transmembrane region" description="Helical" evidence="1">
    <location>
        <begin position="53"/>
        <end position="76"/>
    </location>
</feature>
<comment type="caution">
    <text evidence="2">The sequence shown here is derived from an EMBL/GenBank/DDBJ whole genome shotgun (WGS) entry which is preliminary data.</text>
</comment>
<gene>
    <name evidence="2" type="ORF">D9758_004571</name>
</gene>
<keyword evidence="3" id="KW-1185">Reference proteome</keyword>
<evidence type="ECO:0000313" key="2">
    <source>
        <dbReference type="EMBL" id="KAF5374276.1"/>
    </source>
</evidence>